<dbReference type="SUPFAM" id="SSF161098">
    <property type="entry name" value="MetI-like"/>
    <property type="match status" value="1"/>
</dbReference>
<name>A0A839Z390_9HYPH</name>
<feature type="transmembrane region" description="Helical" evidence="9">
    <location>
        <begin position="53"/>
        <end position="74"/>
    </location>
</feature>
<dbReference type="GO" id="GO:0006865">
    <property type="term" value="P:amino acid transport"/>
    <property type="evidence" value="ECO:0007669"/>
    <property type="project" value="UniProtKB-KW"/>
</dbReference>
<feature type="transmembrane region" description="Helical" evidence="9">
    <location>
        <begin position="17"/>
        <end position="41"/>
    </location>
</feature>
<dbReference type="GO" id="GO:0043190">
    <property type="term" value="C:ATP-binding cassette (ABC) transporter complex"/>
    <property type="evidence" value="ECO:0007669"/>
    <property type="project" value="InterPro"/>
</dbReference>
<comment type="similarity">
    <text evidence="2">Belongs to the binding-protein-dependent transport system permease family. HisMQ subfamily.</text>
</comment>
<evidence type="ECO:0000259" key="10">
    <source>
        <dbReference type="PROSITE" id="PS50928"/>
    </source>
</evidence>
<dbReference type="InterPro" id="IPR043429">
    <property type="entry name" value="ArtM/GltK/GlnP/TcyL/YhdX-like"/>
</dbReference>
<dbReference type="Proteomes" id="UP000533469">
    <property type="component" value="Unassembled WGS sequence"/>
</dbReference>
<keyword evidence="5 9" id="KW-0812">Transmembrane</keyword>
<evidence type="ECO:0000256" key="8">
    <source>
        <dbReference type="ARBA" id="ARBA00023136"/>
    </source>
</evidence>
<evidence type="ECO:0000256" key="4">
    <source>
        <dbReference type="ARBA" id="ARBA00022475"/>
    </source>
</evidence>
<dbReference type="InterPro" id="IPR010065">
    <property type="entry name" value="AA_ABC_transptr_permease_3TM"/>
</dbReference>
<keyword evidence="8 9" id="KW-0472">Membrane</keyword>
<organism evidence="11 12">
    <name type="scientific">Ancylobacter tetraedralis</name>
    <dbReference type="NCBI Taxonomy" id="217068"/>
    <lineage>
        <taxon>Bacteria</taxon>
        <taxon>Pseudomonadati</taxon>
        <taxon>Pseudomonadota</taxon>
        <taxon>Alphaproteobacteria</taxon>
        <taxon>Hyphomicrobiales</taxon>
        <taxon>Xanthobacteraceae</taxon>
        <taxon>Ancylobacter</taxon>
    </lineage>
</organism>
<protein>
    <submittedName>
        <fullName evidence="11">Polar amino acid transport system permease protein</fullName>
    </submittedName>
</protein>
<evidence type="ECO:0000313" key="11">
    <source>
        <dbReference type="EMBL" id="MBB3771174.1"/>
    </source>
</evidence>
<dbReference type="EMBL" id="JACICD010000003">
    <property type="protein sequence ID" value="MBB3771174.1"/>
    <property type="molecule type" value="Genomic_DNA"/>
</dbReference>
<dbReference type="PROSITE" id="PS50928">
    <property type="entry name" value="ABC_TM1"/>
    <property type="match status" value="1"/>
</dbReference>
<evidence type="ECO:0000256" key="9">
    <source>
        <dbReference type="RuleBase" id="RU363032"/>
    </source>
</evidence>
<feature type="domain" description="ABC transmembrane type-1" evidence="10">
    <location>
        <begin position="17"/>
        <end position="205"/>
    </location>
</feature>
<dbReference type="GO" id="GO:0022857">
    <property type="term" value="F:transmembrane transporter activity"/>
    <property type="evidence" value="ECO:0007669"/>
    <property type="project" value="InterPro"/>
</dbReference>
<evidence type="ECO:0000313" key="12">
    <source>
        <dbReference type="Proteomes" id="UP000533469"/>
    </source>
</evidence>
<keyword evidence="4" id="KW-1003">Cell membrane</keyword>
<dbReference type="RefSeq" id="WP_183189363.1">
    <property type="nucleotide sequence ID" value="NZ_JACICD010000003.1"/>
</dbReference>
<keyword evidence="7 9" id="KW-1133">Transmembrane helix</keyword>
<dbReference type="Gene3D" id="1.10.3720.10">
    <property type="entry name" value="MetI-like"/>
    <property type="match status" value="1"/>
</dbReference>
<sequence>MDLSIVVPYLGLLASGFGYTVFCWLAGALGAMALGLPIALLRMSPVRWLRIPAVLYIEAIRGTPLLLIAFLIYGGGPAFGLLLEPLPAGILALALHASAYFAEIYRVGFNAVPRGHVEAAASLGMSPVATFLRVQLPEALVAVTPSMVNALVVLSKETSILSIISVPDLTYEVQKMGIETFASFESLFALAIGYWALVSVISTLGAAFERRVTFHIHAARSQ</sequence>
<dbReference type="PANTHER" id="PTHR30614:SF0">
    <property type="entry name" value="L-CYSTINE TRANSPORT SYSTEM PERMEASE PROTEIN TCYL"/>
    <property type="match status" value="1"/>
</dbReference>
<dbReference type="InterPro" id="IPR035906">
    <property type="entry name" value="MetI-like_sf"/>
</dbReference>
<evidence type="ECO:0000256" key="1">
    <source>
        <dbReference type="ARBA" id="ARBA00004429"/>
    </source>
</evidence>
<proteinExistence type="inferred from homology"/>
<evidence type="ECO:0000256" key="6">
    <source>
        <dbReference type="ARBA" id="ARBA00022970"/>
    </source>
</evidence>
<evidence type="ECO:0000256" key="7">
    <source>
        <dbReference type="ARBA" id="ARBA00022989"/>
    </source>
</evidence>
<comment type="subcellular location">
    <subcellularLocation>
        <location evidence="1">Cell inner membrane</location>
        <topology evidence="1">Multi-pass membrane protein</topology>
    </subcellularLocation>
    <subcellularLocation>
        <location evidence="9">Cell membrane</location>
        <topology evidence="9">Multi-pass membrane protein</topology>
    </subcellularLocation>
</comment>
<feature type="transmembrane region" description="Helical" evidence="9">
    <location>
        <begin position="187"/>
        <end position="208"/>
    </location>
</feature>
<dbReference type="PANTHER" id="PTHR30614">
    <property type="entry name" value="MEMBRANE COMPONENT OF AMINO ACID ABC TRANSPORTER"/>
    <property type="match status" value="1"/>
</dbReference>
<keyword evidence="12" id="KW-1185">Reference proteome</keyword>
<reference evidence="11 12" key="1">
    <citation type="submission" date="2020-08" db="EMBL/GenBank/DDBJ databases">
        <title>Genomic Encyclopedia of Type Strains, Phase IV (KMG-IV): sequencing the most valuable type-strain genomes for metagenomic binning, comparative biology and taxonomic classification.</title>
        <authorList>
            <person name="Goeker M."/>
        </authorList>
    </citation>
    <scope>NUCLEOTIDE SEQUENCE [LARGE SCALE GENOMIC DNA]</scope>
    <source>
        <strain evidence="11 12">DSM 5895</strain>
    </source>
</reference>
<dbReference type="NCBIfam" id="TIGR01726">
    <property type="entry name" value="HEQRo_perm_3TM"/>
    <property type="match status" value="1"/>
</dbReference>
<evidence type="ECO:0000256" key="3">
    <source>
        <dbReference type="ARBA" id="ARBA00022448"/>
    </source>
</evidence>
<accession>A0A839Z390</accession>
<dbReference type="AlphaFoldDB" id="A0A839Z390"/>
<dbReference type="CDD" id="cd06261">
    <property type="entry name" value="TM_PBP2"/>
    <property type="match status" value="1"/>
</dbReference>
<comment type="caution">
    <text evidence="11">The sequence shown here is derived from an EMBL/GenBank/DDBJ whole genome shotgun (WGS) entry which is preliminary data.</text>
</comment>
<keyword evidence="3 9" id="KW-0813">Transport</keyword>
<gene>
    <name evidence="11" type="ORF">FHS55_001773</name>
</gene>
<dbReference type="Pfam" id="PF00528">
    <property type="entry name" value="BPD_transp_1"/>
    <property type="match status" value="1"/>
</dbReference>
<evidence type="ECO:0000256" key="2">
    <source>
        <dbReference type="ARBA" id="ARBA00010072"/>
    </source>
</evidence>
<keyword evidence="6" id="KW-0029">Amino-acid transport</keyword>
<evidence type="ECO:0000256" key="5">
    <source>
        <dbReference type="ARBA" id="ARBA00022692"/>
    </source>
</evidence>
<dbReference type="InterPro" id="IPR000515">
    <property type="entry name" value="MetI-like"/>
</dbReference>